<dbReference type="Proteomes" id="UP000000686">
    <property type="component" value="Chromosome"/>
</dbReference>
<dbReference type="HOGENOM" id="CLU_046006_6_0_6"/>
<dbReference type="InterPro" id="IPR004360">
    <property type="entry name" value="Glyas_Fos-R_dOase_dom"/>
</dbReference>
<feature type="domain" description="VOC" evidence="1">
    <location>
        <begin position="1"/>
        <end position="132"/>
    </location>
</feature>
<dbReference type="RefSeq" id="WP_013791112.1">
    <property type="nucleotide sequence ID" value="NC_015556.1"/>
</dbReference>
<organism evidence="2 3">
    <name type="scientific">Pseudomonas fulva (strain 12-X)</name>
    <dbReference type="NCBI Taxonomy" id="743720"/>
    <lineage>
        <taxon>Bacteria</taxon>
        <taxon>Pseudomonadati</taxon>
        <taxon>Pseudomonadota</taxon>
        <taxon>Gammaproteobacteria</taxon>
        <taxon>Pseudomonadales</taxon>
        <taxon>Pseudomonadaceae</taxon>
        <taxon>Pseudomonas</taxon>
    </lineage>
</organism>
<dbReference type="InterPro" id="IPR029068">
    <property type="entry name" value="Glyas_Bleomycin-R_OHBP_Dase"/>
</dbReference>
<dbReference type="EMBL" id="CP002727">
    <property type="protein sequence ID" value="AEF21981.1"/>
    <property type="molecule type" value="Genomic_DNA"/>
</dbReference>
<evidence type="ECO:0000313" key="3">
    <source>
        <dbReference type="Proteomes" id="UP000000686"/>
    </source>
</evidence>
<proteinExistence type="predicted"/>
<dbReference type="STRING" id="743720.Psefu_2010"/>
<reference evidence="2 3" key="1">
    <citation type="submission" date="2011-04" db="EMBL/GenBank/DDBJ databases">
        <title>Complete sequence of Pseudomonas fulva 12-X.</title>
        <authorList>
            <consortium name="US DOE Joint Genome Institute"/>
            <person name="Lucas S."/>
            <person name="Han J."/>
            <person name="Lapidus A."/>
            <person name="Cheng J.-F."/>
            <person name="Goodwin L."/>
            <person name="Pitluck S."/>
            <person name="Peters L."/>
            <person name="Mikhailova N."/>
            <person name="Pagani I."/>
            <person name="Davenport K."/>
            <person name="Han C."/>
            <person name="Tapia R."/>
            <person name="Land M."/>
            <person name="Hauser L."/>
            <person name="Kyrpides N."/>
            <person name="Ivanova N."/>
            <person name="Pagani I."/>
            <person name="Lcollab F.I."/>
            <person name="Woyke T."/>
        </authorList>
    </citation>
    <scope>NUCLEOTIDE SEQUENCE [LARGE SCALE GENOMIC DNA]</scope>
    <source>
        <strain evidence="3">12-X</strain>
    </source>
</reference>
<evidence type="ECO:0000313" key="2">
    <source>
        <dbReference type="EMBL" id="AEF21981.1"/>
    </source>
</evidence>
<protein>
    <submittedName>
        <fullName evidence="2">Glyoxalase/bleomycin resistance protein/dioxygenase</fullName>
    </submittedName>
</protein>
<dbReference type="GO" id="GO:0051213">
    <property type="term" value="F:dioxygenase activity"/>
    <property type="evidence" value="ECO:0007669"/>
    <property type="project" value="UniProtKB-KW"/>
</dbReference>
<dbReference type="OrthoDB" id="9800438at2"/>
<dbReference type="SUPFAM" id="SSF54593">
    <property type="entry name" value="Glyoxalase/Bleomycin resistance protein/Dihydroxybiphenyl dioxygenase"/>
    <property type="match status" value="1"/>
</dbReference>
<dbReference type="AlphaFoldDB" id="F6A954"/>
<dbReference type="Gene3D" id="3.10.180.10">
    <property type="entry name" value="2,3-Dihydroxybiphenyl 1,2-Dioxygenase, domain 1"/>
    <property type="match status" value="1"/>
</dbReference>
<sequence length="145" mass="15780">MFSYLSLGCSDLQRAARFYDAALAPLGLQRCTPGGDGWDDWIGWGTYLDDGREELALWLCKPFNGEPPSIGNGSMIALRAHSWQAVRDFHQAALAHGGRCDGPPGLRLHYGADFFSAYVRDPDGHKLAAVCRGFTADPALSHTPD</sequence>
<keyword evidence="2" id="KW-0223">Dioxygenase</keyword>
<dbReference type="eggNOG" id="COG0346">
    <property type="taxonomic scope" value="Bacteria"/>
</dbReference>
<dbReference type="Pfam" id="PF00903">
    <property type="entry name" value="Glyoxalase"/>
    <property type="match status" value="1"/>
</dbReference>
<dbReference type="KEGG" id="pfv:Psefu_2010"/>
<evidence type="ECO:0000259" key="1">
    <source>
        <dbReference type="PROSITE" id="PS51819"/>
    </source>
</evidence>
<keyword evidence="3" id="KW-1185">Reference proteome</keyword>
<name>F6A954_PSEF1</name>
<dbReference type="InterPro" id="IPR037523">
    <property type="entry name" value="VOC_core"/>
</dbReference>
<accession>F6A954</accession>
<keyword evidence="2" id="KW-0560">Oxidoreductase</keyword>
<dbReference type="PANTHER" id="PTHR35006">
    <property type="entry name" value="GLYOXALASE FAMILY PROTEIN (AFU_ORTHOLOGUE AFUA_5G14830)"/>
    <property type="match status" value="1"/>
</dbReference>
<dbReference type="PROSITE" id="PS51819">
    <property type="entry name" value="VOC"/>
    <property type="match status" value="1"/>
</dbReference>
<dbReference type="PANTHER" id="PTHR35006:SF1">
    <property type="entry name" value="BLL2941 PROTEIN"/>
    <property type="match status" value="1"/>
</dbReference>
<dbReference type="CDD" id="cd07262">
    <property type="entry name" value="VOC_like"/>
    <property type="match status" value="1"/>
</dbReference>
<gene>
    <name evidence="2" type="ordered locus">Psefu_2010</name>
</gene>